<evidence type="ECO:0000256" key="1">
    <source>
        <dbReference type="ARBA" id="ARBA00022448"/>
    </source>
</evidence>
<evidence type="ECO:0000313" key="2">
    <source>
        <dbReference type="EMBL" id="KAK9137385.1"/>
    </source>
</evidence>
<dbReference type="PANTHER" id="PTHR19241">
    <property type="entry name" value="ATP-BINDING CASSETTE TRANSPORTER"/>
    <property type="match status" value="1"/>
</dbReference>
<gene>
    <name evidence="2" type="ORF">Sjap_007979</name>
</gene>
<sequence length="301" mass="33888">MVSMFQWPTFYAHECDCAQQKPTIIHILGPKPIYMDLAHPCLGNYSSNSLNGSSSFIDDRVQIYNQTRERHQCLVTYTKDIRAGMLFFLGTRSSLYNTLRAMNYCDISSPFTLHWGSSSFIDDRVRIHNQARERHQCLVTYSKDIRAGLLLLLGPLAPRLCCSAALPHRHRPDSRSRLAPRAKALLLCLIVIVPTSPSRQGSAALPHRPEYSLGVINAAQLRELFTNTELLSKNFVEMLAELSRREIAANIKPDLDLDVYMKILGLDICADTMVGNEMIRGISGGQKKRVTTGKVEQIKLL</sequence>
<evidence type="ECO:0000313" key="3">
    <source>
        <dbReference type="Proteomes" id="UP001417504"/>
    </source>
</evidence>
<proteinExistence type="predicted"/>
<keyword evidence="3" id="KW-1185">Reference proteome</keyword>
<comment type="caution">
    <text evidence="2">The sequence shown here is derived from an EMBL/GenBank/DDBJ whole genome shotgun (WGS) entry which is preliminary data.</text>
</comment>
<organism evidence="2 3">
    <name type="scientific">Stephania japonica</name>
    <dbReference type="NCBI Taxonomy" id="461633"/>
    <lineage>
        <taxon>Eukaryota</taxon>
        <taxon>Viridiplantae</taxon>
        <taxon>Streptophyta</taxon>
        <taxon>Embryophyta</taxon>
        <taxon>Tracheophyta</taxon>
        <taxon>Spermatophyta</taxon>
        <taxon>Magnoliopsida</taxon>
        <taxon>Ranunculales</taxon>
        <taxon>Menispermaceae</taxon>
        <taxon>Menispermoideae</taxon>
        <taxon>Cissampelideae</taxon>
        <taxon>Stephania</taxon>
    </lineage>
</organism>
<keyword evidence="1" id="KW-0813">Transport</keyword>
<protein>
    <submittedName>
        <fullName evidence="2">Uncharacterized protein</fullName>
    </submittedName>
</protein>
<name>A0AAP0JQV6_9MAGN</name>
<dbReference type="AlphaFoldDB" id="A0AAP0JQV6"/>
<dbReference type="EMBL" id="JBBNAE010000003">
    <property type="protein sequence ID" value="KAK9137385.1"/>
    <property type="molecule type" value="Genomic_DNA"/>
</dbReference>
<accession>A0AAP0JQV6</accession>
<dbReference type="Proteomes" id="UP001417504">
    <property type="component" value="Unassembled WGS sequence"/>
</dbReference>
<reference evidence="2 3" key="1">
    <citation type="submission" date="2024-01" db="EMBL/GenBank/DDBJ databases">
        <title>Genome assemblies of Stephania.</title>
        <authorList>
            <person name="Yang L."/>
        </authorList>
    </citation>
    <scope>NUCLEOTIDE SEQUENCE [LARGE SCALE GENOMIC DNA]</scope>
    <source>
        <strain evidence="2">QJT</strain>
        <tissue evidence="2">Leaf</tissue>
    </source>
</reference>